<dbReference type="Gene3D" id="3.40.50.2000">
    <property type="entry name" value="Glycogen Phosphorylase B"/>
    <property type="match status" value="2"/>
</dbReference>
<keyword evidence="4" id="KW-1185">Reference proteome</keyword>
<feature type="domain" description="Glycosyltransferase subfamily 4-like N-terminal" evidence="2">
    <location>
        <begin position="26"/>
        <end position="177"/>
    </location>
</feature>
<dbReference type="GO" id="GO:0016757">
    <property type="term" value="F:glycosyltransferase activity"/>
    <property type="evidence" value="ECO:0007669"/>
    <property type="project" value="UniProtKB-KW"/>
</dbReference>
<keyword evidence="3" id="KW-0808">Transferase</keyword>
<comment type="caution">
    <text evidence="3">The sequence shown here is derived from an EMBL/GenBank/DDBJ whole genome shotgun (WGS) entry which is preliminary data.</text>
</comment>
<evidence type="ECO:0000313" key="4">
    <source>
        <dbReference type="Proteomes" id="UP000677537"/>
    </source>
</evidence>
<protein>
    <submittedName>
        <fullName evidence="3">Glycosyltransferase</fullName>
        <ecNumber evidence="3">2.4.-.-</ecNumber>
    </submittedName>
</protein>
<dbReference type="InterPro" id="IPR001296">
    <property type="entry name" value="Glyco_trans_1"/>
</dbReference>
<dbReference type="Pfam" id="PF13439">
    <property type="entry name" value="Glyco_transf_4"/>
    <property type="match status" value="1"/>
</dbReference>
<proteinExistence type="predicted"/>
<name>A0A940N4J4_9PROT</name>
<evidence type="ECO:0000313" key="3">
    <source>
        <dbReference type="EMBL" id="MBP0495841.1"/>
    </source>
</evidence>
<feature type="domain" description="Glycosyl transferase family 1" evidence="1">
    <location>
        <begin position="192"/>
        <end position="329"/>
    </location>
</feature>
<dbReference type="InterPro" id="IPR050194">
    <property type="entry name" value="Glycosyltransferase_grp1"/>
</dbReference>
<dbReference type="EMBL" id="JAGIZA010000022">
    <property type="protein sequence ID" value="MBP0495841.1"/>
    <property type="molecule type" value="Genomic_DNA"/>
</dbReference>
<gene>
    <name evidence="3" type="ORF">J5Y10_23860</name>
</gene>
<reference evidence="3" key="1">
    <citation type="submission" date="2021-03" db="EMBL/GenBank/DDBJ databases">
        <authorList>
            <person name="So Y."/>
        </authorList>
    </citation>
    <scope>NUCLEOTIDE SEQUENCE</scope>
    <source>
        <strain evidence="3">SG15</strain>
    </source>
</reference>
<dbReference type="PANTHER" id="PTHR45947:SF3">
    <property type="entry name" value="SULFOQUINOVOSYL TRANSFERASE SQD2"/>
    <property type="match status" value="1"/>
</dbReference>
<dbReference type="Proteomes" id="UP000677537">
    <property type="component" value="Unassembled WGS sequence"/>
</dbReference>
<accession>A0A940N4J4</accession>
<evidence type="ECO:0000259" key="1">
    <source>
        <dbReference type="Pfam" id="PF00534"/>
    </source>
</evidence>
<sequence length="374" mass="40286">MTLTAATSLRIAVVSHLKYPIAEPFPGGLEMYTHMLARLLKARGHDVTLFASERSDAALNLRTYGPPTGTPTDDREAEATEFAEHRAYDAMMDDVAAGGFDIVHNNALHYLPLTAARRVKAPMLTVFHTPPFMELENGVLECTRPDMRFVAVSQAVKAMWKDVVTVDEVICNGIDLDLFAARTGAPAHPAAHPGTGPHAIWSGRIVPEKGTDLAIRAARRAGIPLRFAGPISNLAFWHEKIVPLLGEDVTYLGHLNHRELAVEVARASVALITPRFDEPYGLVVAEALACGTPIAGFARGALPELTNEKTGCLAPPDDVDALADCIPRAAALSRAACRARAAANCDMHRMVDHYEALYHREIARAAAAGAMAAR</sequence>
<dbReference type="AlphaFoldDB" id="A0A940N4J4"/>
<dbReference type="SUPFAM" id="SSF53756">
    <property type="entry name" value="UDP-Glycosyltransferase/glycogen phosphorylase"/>
    <property type="match status" value="1"/>
</dbReference>
<keyword evidence="3" id="KW-0328">Glycosyltransferase</keyword>
<organism evidence="3 4">
    <name type="scientific">Roseomonas indoligenes</name>
    <dbReference type="NCBI Taxonomy" id="2820811"/>
    <lineage>
        <taxon>Bacteria</taxon>
        <taxon>Pseudomonadati</taxon>
        <taxon>Pseudomonadota</taxon>
        <taxon>Alphaproteobacteria</taxon>
        <taxon>Acetobacterales</taxon>
        <taxon>Roseomonadaceae</taxon>
        <taxon>Roseomonas</taxon>
    </lineage>
</organism>
<dbReference type="EC" id="2.4.-.-" evidence="3"/>
<evidence type="ECO:0000259" key="2">
    <source>
        <dbReference type="Pfam" id="PF13439"/>
    </source>
</evidence>
<dbReference type="InterPro" id="IPR028098">
    <property type="entry name" value="Glyco_trans_4-like_N"/>
</dbReference>
<dbReference type="Pfam" id="PF00534">
    <property type="entry name" value="Glycos_transf_1"/>
    <property type="match status" value="1"/>
</dbReference>
<dbReference type="PANTHER" id="PTHR45947">
    <property type="entry name" value="SULFOQUINOVOSYL TRANSFERASE SQD2"/>
    <property type="match status" value="1"/>
</dbReference>